<dbReference type="PANTHER" id="PTHR18949:SF1">
    <property type="entry name" value="LYMPHOCYTE-SPECIFIC PROTEIN 1"/>
    <property type="match status" value="1"/>
</dbReference>
<evidence type="ECO:0000256" key="1">
    <source>
        <dbReference type="SAM" id="MobiDB-lite"/>
    </source>
</evidence>
<evidence type="ECO:0000313" key="3">
    <source>
        <dbReference type="Proteomes" id="UP000261380"/>
    </source>
</evidence>
<accession>A0A3B5LES6</accession>
<dbReference type="AlphaFoldDB" id="A0A3B5LES6"/>
<feature type="compositionally biased region" description="Basic and acidic residues" evidence="1">
    <location>
        <begin position="135"/>
        <end position="158"/>
    </location>
</feature>
<proteinExistence type="predicted"/>
<feature type="region of interest" description="Disordered" evidence="1">
    <location>
        <begin position="1"/>
        <end position="110"/>
    </location>
</feature>
<dbReference type="Pfam" id="PF02029">
    <property type="entry name" value="Caldesmon"/>
    <property type="match status" value="1"/>
</dbReference>
<protein>
    <recommendedName>
        <fullName evidence="4">Lymphocyte specific protein 1 a</fullName>
    </recommendedName>
</protein>
<sequence length="283" mass="32816">MPGTSVVVLLPRLTAQRSIEDAEEVERERRQKARESLRRRNSGSTPEDSSPESEAPEEKNTYDRELKPSSSPSLEEDEGFSDWTQRREKQRQQRLQELSQDGEEEEEEENVFIKNNVANKAAHPALTPFSPVQRQDQKDTDSIRMKAERRNKYEEEVRRVKERGEMKKDKVLLSTKQETQRSNTEVRVLHQTFKFSSQKTSQEPRALKVSLSDLPNSPEVVASKKNLFEAGEAWSPNKGATCKVTKHTQIVYFVCISFLFPYNFDNSQKNTLFYIFSTLFISF</sequence>
<dbReference type="Proteomes" id="UP000261380">
    <property type="component" value="Unplaced"/>
</dbReference>
<dbReference type="Ensembl" id="ENSXCOT00000006443.1">
    <property type="protein sequence ID" value="ENSXCOP00000006364.1"/>
    <property type="gene ID" value="ENSXCOG00000004919.1"/>
</dbReference>
<reference evidence="2" key="2">
    <citation type="submission" date="2025-09" db="UniProtKB">
        <authorList>
            <consortium name="Ensembl"/>
        </authorList>
    </citation>
    <scope>IDENTIFICATION</scope>
</reference>
<feature type="region of interest" description="Disordered" evidence="1">
    <location>
        <begin position="122"/>
        <end position="158"/>
    </location>
</feature>
<dbReference type="InterPro" id="IPR006018">
    <property type="entry name" value="Caldesmon_LSP"/>
</dbReference>
<reference evidence="2" key="1">
    <citation type="submission" date="2025-08" db="UniProtKB">
        <authorList>
            <consortium name="Ensembl"/>
        </authorList>
    </citation>
    <scope>IDENTIFICATION</scope>
</reference>
<evidence type="ECO:0000313" key="2">
    <source>
        <dbReference type="Ensembl" id="ENSXCOP00000006364.1"/>
    </source>
</evidence>
<feature type="compositionally biased region" description="Basic and acidic residues" evidence="1">
    <location>
        <begin position="56"/>
        <end position="67"/>
    </location>
</feature>
<feature type="compositionally biased region" description="Acidic residues" evidence="1">
    <location>
        <begin position="100"/>
        <end position="110"/>
    </location>
</feature>
<organism evidence="2 3">
    <name type="scientific">Xiphophorus couchianus</name>
    <name type="common">Monterrey platyfish</name>
    <dbReference type="NCBI Taxonomy" id="32473"/>
    <lineage>
        <taxon>Eukaryota</taxon>
        <taxon>Metazoa</taxon>
        <taxon>Chordata</taxon>
        <taxon>Craniata</taxon>
        <taxon>Vertebrata</taxon>
        <taxon>Euteleostomi</taxon>
        <taxon>Actinopterygii</taxon>
        <taxon>Neopterygii</taxon>
        <taxon>Teleostei</taxon>
        <taxon>Neoteleostei</taxon>
        <taxon>Acanthomorphata</taxon>
        <taxon>Ovalentaria</taxon>
        <taxon>Atherinomorphae</taxon>
        <taxon>Cyprinodontiformes</taxon>
        <taxon>Poeciliidae</taxon>
        <taxon>Poeciliinae</taxon>
        <taxon>Xiphophorus</taxon>
    </lineage>
</organism>
<evidence type="ECO:0008006" key="4">
    <source>
        <dbReference type="Google" id="ProtNLM"/>
    </source>
</evidence>
<feature type="compositionally biased region" description="Basic and acidic residues" evidence="1">
    <location>
        <begin position="26"/>
        <end position="38"/>
    </location>
</feature>
<dbReference type="GeneTree" id="ENSGT00940000180774"/>
<dbReference type="GO" id="GO:0003779">
    <property type="term" value="F:actin binding"/>
    <property type="evidence" value="ECO:0007669"/>
    <property type="project" value="UniProtKB-ARBA"/>
</dbReference>
<dbReference type="PANTHER" id="PTHR18949">
    <property type="entry name" value="CALDESMON"/>
    <property type="match status" value="1"/>
</dbReference>
<keyword evidence="3" id="KW-1185">Reference proteome</keyword>
<name>A0A3B5LES6_9TELE</name>